<dbReference type="AlphaFoldDB" id="B3MHC9"/>
<keyword evidence="3" id="KW-1185">Reference proteome</keyword>
<evidence type="ECO:0000313" key="2">
    <source>
        <dbReference type="EMBL" id="EDV37929.1"/>
    </source>
</evidence>
<dbReference type="PhylomeDB" id="B3MHC9"/>
<feature type="signal peptide" evidence="1">
    <location>
        <begin position="1"/>
        <end position="19"/>
    </location>
</feature>
<dbReference type="eggNOG" id="ENOG502T6RW">
    <property type="taxonomic scope" value="Eukaryota"/>
</dbReference>
<accession>B3MHC9</accession>
<dbReference type="Proteomes" id="UP000007801">
    <property type="component" value="Unassembled WGS sequence"/>
</dbReference>
<organism evidence="2 3">
    <name type="scientific">Drosophila ananassae</name>
    <name type="common">Fruit fly</name>
    <dbReference type="NCBI Taxonomy" id="7217"/>
    <lineage>
        <taxon>Eukaryota</taxon>
        <taxon>Metazoa</taxon>
        <taxon>Ecdysozoa</taxon>
        <taxon>Arthropoda</taxon>
        <taxon>Hexapoda</taxon>
        <taxon>Insecta</taxon>
        <taxon>Pterygota</taxon>
        <taxon>Neoptera</taxon>
        <taxon>Endopterygota</taxon>
        <taxon>Diptera</taxon>
        <taxon>Brachycera</taxon>
        <taxon>Muscomorpha</taxon>
        <taxon>Ephydroidea</taxon>
        <taxon>Drosophilidae</taxon>
        <taxon>Drosophila</taxon>
        <taxon>Sophophora</taxon>
    </lineage>
</organism>
<reference evidence="2 3" key="1">
    <citation type="journal article" date="2007" name="Nature">
        <title>Evolution of genes and genomes on the Drosophila phylogeny.</title>
        <authorList>
            <consortium name="Drosophila 12 Genomes Consortium"/>
            <person name="Clark A.G."/>
            <person name="Eisen M.B."/>
            <person name="Smith D.R."/>
            <person name="Bergman C.M."/>
            <person name="Oliver B."/>
            <person name="Markow T.A."/>
            <person name="Kaufman T.C."/>
            <person name="Kellis M."/>
            <person name="Gelbart W."/>
            <person name="Iyer V.N."/>
            <person name="Pollard D.A."/>
            <person name="Sackton T.B."/>
            <person name="Larracuente A.M."/>
            <person name="Singh N.D."/>
            <person name="Abad J.P."/>
            <person name="Abt D.N."/>
            <person name="Adryan B."/>
            <person name="Aguade M."/>
            <person name="Akashi H."/>
            <person name="Anderson W.W."/>
            <person name="Aquadro C.F."/>
            <person name="Ardell D.H."/>
            <person name="Arguello R."/>
            <person name="Artieri C.G."/>
            <person name="Barbash D.A."/>
            <person name="Barker D."/>
            <person name="Barsanti P."/>
            <person name="Batterham P."/>
            <person name="Batzoglou S."/>
            <person name="Begun D."/>
            <person name="Bhutkar A."/>
            <person name="Blanco E."/>
            <person name="Bosak S.A."/>
            <person name="Bradley R.K."/>
            <person name="Brand A.D."/>
            <person name="Brent M.R."/>
            <person name="Brooks A.N."/>
            <person name="Brown R.H."/>
            <person name="Butlin R.K."/>
            <person name="Caggese C."/>
            <person name="Calvi B.R."/>
            <person name="Bernardo de Carvalho A."/>
            <person name="Caspi A."/>
            <person name="Castrezana S."/>
            <person name="Celniker S.E."/>
            <person name="Chang J.L."/>
            <person name="Chapple C."/>
            <person name="Chatterji S."/>
            <person name="Chinwalla A."/>
            <person name="Civetta A."/>
            <person name="Clifton S.W."/>
            <person name="Comeron J.M."/>
            <person name="Costello J.C."/>
            <person name="Coyne J.A."/>
            <person name="Daub J."/>
            <person name="David R.G."/>
            <person name="Delcher A.L."/>
            <person name="Delehaunty K."/>
            <person name="Do C.B."/>
            <person name="Ebling H."/>
            <person name="Edwards K."/>
            <person name="Eickbush T."/>
            <person name="Evans J.D."/>
            <person name="Filipski A."/>
            <person name="Findeiss S."/>
            <person name="Freyhult E."/>
            <person name="Fulton L."/>
            <person name="Fulton R."/>
            <person name="Garcia A.C."/>
            <person name="Gardiner A."/>
            <person name="Garfield D.A."/>
            <person name="Garvin B.E."/>
            <person name="Gibson G."/>
            <person name="Gilbert D."/>
            <person name="Gnerre S."/>
            <person name="Godfrey J."/>
            <person name="Good R."/>
            <person name="Gotea V."/>
            <person name="Gravely B."/>
            <person name="Greenberg A.J."/>
            <person name="Griffiths-Jones S."/>
            <person name="Gross S."/>
            <person name="Guigo R."/>
            <person name="Gustafson E.A."/>
            <person name="Haerty W."/>
            <person name="Hahn M.W."/>
            <person name="Halligan D.L."/>
            <person name="Halpern A.L."/>
            <person name="Halter G.M."/>
            <person name="Han M.V."/>
            <person name="Heger A."/>
            <person name="Hillier L."/>
            <person name="Hinrichs A.S."/>
            <person name="Holmes I."/>
            <person name="Hoskins R.A."/>
            <person name="Hubisz M.J."/>
            <person name="Hultmark D."/>
            <person name="Huntley M.A."/>
            <person name="Jaffe D.B."/>
            <person name="Jagadeeshan S."/>
            <person name="Jeck W.R."/>
            <person name="Johnson J."/>
            <person name="Jones C.D."/>
            <person name="Jordan W.C."/>
            <person name="Karpen G.H."/>
            <person name="Kataoka E."/>
            <person name="Keightley P.D."/>
            <person name="Kheradpour P."/>
            <person name="Kirkness E.F."/>
            <person name="Koerich L.B."/>
            <person name="Kristiansen K."/>
            <person name="Kudrna D."/>
            <person name="Kulathinal R.J."/>
            <person name="Kumar S."/>
            <person name="Kwok R."/>
            <person name="Lander E."/>
            <person name="Langley C.H."/>
            <person name="Lapoint R."/>
            <person name="Lazzaro B.P."/>
            <person name="Lee S.J."/>
            <person name="Levesque L."/>
            <person name="Li R."/>
            <person name="Lin C.F."/>
            <person name="Lin M.F."/>
            <person name="Lindblad-Toh K."/>
            <person name="Llopart A."/>
            <person name="Long M."/>
            <person name="Low L."/>
            <person name="Lozovsky E."/>
            <person name="Lu J."/>
            <person name="Luo M."/>
            <person name="Machado C.A."/>
            <person name="Makalowski W."/>
            <person name="Marzo M."/>
            <person name="Matsuda M."/>
            <person name="Matzkin L."/>
            <person name="McAllister B."/>
            <person name="McBride C.S."/>
            <person name="McKernan B."/>
            <person name="McKernan K."/>
            <person name="Mendez-Lago M."/>
            <person name="Minx P."/>
            <person name="Mollenhauer M.U."/>
            <person name="Montooth K."/>
            <person name="Mount S.M."/>
            <person name="Mu X."/>
            <person name="Myers E."/>
            <person name="Negre B."/>
            <person name="Newfeld S."/>
            <person name="Nielsen R."/>
            <person name="Noor M.A."/>
            <person name="O'Grady P."/>
            <person name="Pachter L."/>
            <person name="Papaceit M."/>
            <person name="Parisi M.J."/>
            <person name="Parisi M."/>
            <person name="Parts L."/>
            <person name="Pedersen J.S."/>
            <person name="Pesole G."/>
            <person name="Phillippy A.M."/>
            <person name="Ponting C.P."/>
            <person name="Pop M."/>
            <person name="Porcelli D."/>
            <person name="Powell J.R."/>
            <person name="Prohaska S."/>
            <person name="Pruitt K."/>
            <person name="Puig M."/>
            <person name="Quesneville H."/>
            <person name="Ram K.R."/>
            <person name="Rand D."/>
            <person name="Rasmussen M.D."/>
            <person name="Reed L.K."/>
            <person name="Reenan R."/>
            <person name="Reily A."/>
            <person name="Remington K.A."/>
            <person name="Rieger T.T."/>
            <person name="Ritchie M.G."/>
            <person name="Robin C."/>
            <person name="Rogers Y.H."/>
            <person name="Rohde C."/>
            <person name="Rozas J."/>
            <person name="Rubenfield M.J."/>
            <person name="Ruiz A."/>
            <person name="Russo S."/>
            <person name="Salzberg S.L."/>
            <person name="Sanchez-Gracia A."/>
            <person name="Saranga D.J."/>
            <person name="Sato H."/>
            <person name="Schaeffer S.W."/>
            <person name="Schatz M.C."/>
            <person name="Schlenke T."/>
            <person name="Schwartz R."/>
            <person name="Segarra C."/>
            <person name="Singh R.S."/>
            <person name="Sirot L."/>
            <person name="Sirota M."/>
            <person name="Sisneros N.B."/>
            <person name="Smith C.D."/>
            <person name="Smith T.F."/>
            <person name="Spieth J."/>
            <person name="Stage D.E."/>
            <person name="Stark A."/>
            <person name="Stephan W."/>
            <person name="Strausberg R.L."/>
            <person name="Strempel S."/>
            <person name="Sturgill D."/>
            <person name="Sutton G."/>
            <person name="Sutton G.G."/>
            <person name="Tao W."/>
            <person name="Teichmann S."/>
            <person name="Tobari Y.N."/>
            <person name="Tomimura Y."/>
            <person name="Tsolas J.M."/>
            <person name="Valente V.L."/>
            <person name="Venter E."/>
            <person name="Venter J.C."/>
            <person name="Vicario S."/>
            <person name="Vieira F.G."/>
            <person name="Vilella A.J."/>
            <person name="Villasante A."/>
            <person name="Walenz B."/>
            <person name="Wang J."/>
            <person name="Wasserman M."/>
            <person name="Watts T."/>
            <person name="Wilson D."/>
            <person name="Wilson R.K."/>
            <person name="Wing R.A."/>
            <person name="Wolfner M.F."/>
            <person name="Wong A."/>
            <person name="Wong G.K."/>
            <person name="Wu C.I."/>
            <person name="Wu G."/>
            <person name="Yamamoto D."/>
            <person name="Yang H.P."/>
            <person name="Yang S.P."/>
            <person name="Yorke J.A."/>
            <person name="Yoshida K."/>
            <person name="Zdobnov E."/>
            <person name="Zhang P."/>
            <person name="Zhang Y."/>
            <person name="Zimin A.V."/>
            <person name="Baldwin J."/>
            <person name="Abdouelleil A."/>
            <person name="Abdulkadir J."/>
            <person name="Abebe A."/>
            <person name="Abera B."/>
            <person name="Abreu J."/>
            <person name="Acer S.C."/>
            <person name="Aftuck L."/>
            <person name="Alexander A."/>
            <person name="An P."/>
            <person name="Anderson E."/>
            <person name="Anderson S."/>
            <person name="Arachi H."/>
            <person name="Azer M."/>
            <person name="Bachantsang P."/>
            <person name="Barry A."/>
            <person name="Bayul T."/>
            <person name="Berlin A."/>
            <person name="Bessette D."/>
            <person name="Bloom T."/>
            <person name="Blye J."/>
            <person name="Boguslavskiy L."/>
            <person name="Bonnet C."/>
            <person name="Boukhgalter B."/>
            <person name="Bourzgui I."/>
            <person name="Brown A."/>
            <person name="Cahill P."/>
            <person name="Channer S."/>
            <person name="Cheshatsang Y."/>
            <person name="Chuda L."/>
            <person name="Citroen M."/>
            <person name="Collymore A."/>
            <person name="Cooke P."/>
            <person name="Costello M."/>
            <person name="D'Aco K."/>
            <person name="Daza R."/>
            <person name="De Haan G."/>
            <person name="DeGray S."/>
            <person name="DeMaso C."/>
            <person name="Dhargay N."/>
            <person name="Dooley K."/>
            <person name="Dooley E."/>
            <person name="Doricent M."/>
            <person name="Dorje P."/>
            <person name="Dorjee K."/>
            <person name="Dupes A."/>
            <person name="Elong R."/>
            <person name="Falk J."/>
            <person name="Farina A."/>
            <person name="Faro S."/>
            <person name="Ferguson D."/>
            <person name="Fisher S."/>
            <person name="Foley C.D."/>
            <person name="Franke A."/>
            <person name="Friedrich D."/>
            <person name="Gadbois L."/>
            <person name="Gearin G."/>
            <person name="Gearin C.R."/>
            <person name="Giannoukos G."/>
            <person name="Goode T."/>
            <person name="Graham J."/>
            <person name="Grandbois E."/>
            <person name="Grewal S."/>
            <person name="Gyaltsen K."/>
            <person name="Hafez N."/>
            <person name="Hagos B."/>
            <person name="Hall J."/>
            <person name="Henson C."/>
            <person name="Hollinger A."/>
            <person name="Honan T."/>
            <person name="Huard M.D."/>
            <person name="Hughes L."/>
            <person name="Hurhula B."/>
            <person name="Husby M.E."/>
            <person name="Kamat A."/>
            <person name="Kanga B."/>
            <person name="Kashin S."/>
            <person name="Khazanovich D."/>
            <person name="Kisner P."/>
            <person name="Lance K."/>
            <person name="Lara M."/>
            <person name="Lee W."/>
            <person name="Lennon N."/>
            <person name="Letendre F."/>
            <person name="LeVine R."/>
            <person name="Lipovsky A."/>
            <person name="Liu X."/>
            <person name="Liu J."/>
            <person name="Liu S."/>
            <person name="Lokyitsang T."/>
            <person name="Lokyitsang Y."/>
            <person name="Lubonja R."/>
            <person name="Lui A."/>
            <person name="MacDonald P."/>
            <person name="Magnisalis V."/>
            <person name="Maru K."/>
            <person name="Matthews C."/>
            <person name="McCusker W."/>
            <person name="McDonough S."/>
            <person name="Mehta T."/>
            <person name="Meldrim J."/>
            <person name="Meneus L."/>
            <person name="Mihai O."/>
            <person name="Mihalev A."/>
            <person name="Mihova T."/>
            <person name="Mittelman R."/>
            <person name="Mlenga V."/>
            <person name="Montmayeur A."/>
            <person name="Mulrain L."/>
            <person name="Navidi A."/>
            <person name="Naylor J."/>
            <person name="Negash T."/>
            <person name="Nguyen T."/>
            <person name="Nguyen N."/>
            <person name="Nicol R."/>
            <person name="Norbu C."/>
            <person name="Norbu N."/>
            <person name="Novod N."/>
            <person name="O'Neill B."/>
            <person name="Osman S."/>
            <person name="Markiewicz E."/>
            <person name="Oyono O.L."/>
            <person name="Patti C."/>
            <person name="Phunkhang P."/>
            <person name="Pierre F."/>
            <person name="Priest M."/>
            <person name="Raghuraman S."/>
            <person name="Rege F."/>
            <person name="Reyes R."/>
            <person name="Rise C."/>
            <person name="Rogov P."/>
            <person name="Ross K."/>
            <person name="Ryan E."/>
            <person name="Settipalli S."/>
            <person name="Shea T."/>
            <person name="Sherpa N."/>
            <person name="Shi L."/>
            <person name="Shih D."/>
            <person name="Sparrow T."/>
            <person name="Spaulding J."/>
            <person name="Stalker J."/>
            <person name="Stange-Thomann N."/>
            <person name="Stavropoulos S."/>
            <person name="Stone C."/>
            <person name="Strader C."/>
            <person name="Tesfaye S."/>
            <person name="Thomson T."/>
            <person name="Thoulutsang Y."/>
            <person name="Thoulutsang D."/>
            <person name="Topham K."/>
            <person name="Topping I."/>
            <person name="Tsamla T."/>
            <person name="Vassiliev H."/>
            <person name="Vo A."/>
            <person name="Wangchuk T."/>
            <person name="Wangdi T."/>
            <person name="Weiand M."/>
            <person name="Wilkinson J."/>
            <person name="Wilson A."/>
            <person name="Yadav S."/>
            <person name="Young G."/>
            <person name="Yu Q."/>
            <person name="Zembek L."/>
            <person name="Zhong D."/>
            <person name="Zimmer A."/>
            <person name="Zwirko Z."/>
            <person name="Jaffe D.B."/>
            <person name="Alvarez P."/>
            <person name="Brockman W."/>
            <person name="Butler J."/>
            <person name="Chin C."/>
            <person name="Gnerre S."/>
            <person name="Grabherr M."/>
            <person name="Kleber M."/>
            <person name="Mauceli E."/>
            <person name="MacCallum I."/>
        </authorList>
    </citation>
    <scope>NUCLEOTIDE SEQUENCE [LARGE SCALE GENOMIC DNA]</scope>
    <source>
        <strain evidence="3">Tucson 14024-0371.13</strain>
    </source>
</reference>
<protein>
    <recommendedName>
        <fullName evidence="4">Protein TsetseEP domain-containing protein</fullName>
    </recommendedName>
</protein>
<evidence type="ECO:0008006" key="4">
    <source>
        <dbReference type="Google" id="ProtNLM"/>
    </source>
</evidence>
<dbReference type="STRING" id="7217.B3MHC9"/>
<sequence>MRSLQVLLISLGLFSLVASQSSSLDGYILQNQRQYDAKVKSFEDQLASFRTLFSKRQEVINVQADLLQQKLEQASAQWDPIALIDGWNKQCVQNYTSTIPTVTVMRTAMAKCPEAITGVLNNAESTYNSLKTYYDKTLKTGLANCNKVYTTALLNYTICVTKVIADTNQYTVTSQNNFNTYLKSAECTADAKIRTSWQCAFNQVYSTTSKVEVALRLVSDCIENKNVCGLNLCDEGCPLRKTVSLKDFDLRNETLKNPFKFTDQHPSCMELRWN</sequence>
<name>B3MHC9_DROAN</name>
<dbReference type="GeneID" id="6494035"/>
<feature type="chain" id="PRO_5002793241" description="Protein TsetseEP domain-containing protein" evidence="1">
    <location>
        <begin position="20"/>
        <end position="274"/>
    </location>
</feature>
<dbReference type="EMBL" id="CH902619">
    <property type="protein sequence ID" value="EDV37929.1"/>
    <property type="molecule type" value="Genomic_DNA"/>
</dbReference>
<dbReference type="FunCoup" id="B3MHC9">
    <property type="interactions" value="18"/>
</dbReference>
<dbReference type="OMA" id="WKENDFL"/>
<dbReference type="InParanoid" id="B3MHC9"/>
<keyword evidence="1" id="KW-0732">Signal</keyword>
<proteinExistence type="predicted"/>
<evidence type="ECO:0000313" key="3">
    <source>
        <dbReference type="Proteomes" id="UP000007801"/>
    </source>
</evidence>
<dbReference type="HOGENOM" id="CLU_055890_0_0_1"/>
<dbReference type="SMR" id="B3MHC9"/>
<dbReference type="OrthoDB" id="7999179at2759"/>
<dbReference type="KEGG" id="dan:6494035"/>
<gene>
    <name evidence="2" type="primary">Dana\GF11171</name>
    <name evidence="2" type="synonym">dana_GLEANR_11240</name>
    <name evidence="2" type="ORF">GF11171</name>
</gene>
<evidence type="ECO:0000256" key="1">
    <source>
        <dbReference type="SAM" id="SignalP"/>
    </source>
</evidence>